<dbReference type="InterPro" id="IPR007219">
    <property type="entry name" value="XnlR_reg_dom"/>
</dbReference>
<evidence type="ECO:0000256" key="3">
    <source>
        <dbReference type="ARBA" id="ARBA00023015"/>
    </source>
</evidence>
<dbReference type="STRING" id="526221.C9SUP1"/>
<dbReference type="EMBL" id="DS985225">
    <property type="protein sequence ID" value="EEY22151.1"/>
    <property type="molecule type" value="Genomic_DNA"/>
</dbReference>
<dbReference type="PROSITE" id="PS00463">
    <property type="entry name" value="ZN2_CY6_FUNGAL_1"/>
    <property type="match status" value="1"/>
</dbReference>
<evidence type="ECO:0000313" key="8">
    <source>
        <dbReference type="EMBL" id="EEY22151.1"/>
    </source>
</evidence>
<dbReference type="CDD" id="cd12148">
    <property type="entry name" value="fungal_TF_MHR"/>
    <property type="match status" value="1"/>
</dbReference>
<keyword evidence="4" id="KW-0804">Transcription</keyword>
<evidence type="ECO:0000256" key="2">
    <source>
        <dbReference type="ARBA" id="ARBA00022723"/>
    </source>
</evidence>
<keyword evidence="5" id="KW-0539">Nucleus</keyword>
<dbReference type="Proteomes" id="UP000008698">
    <property type="component" value="Unassembled WGS sequence"/>
</dbReference>
<proteinExistence type="predicted"/>
<dbReference type="SMART" id="SM00906">
    <property type="entry name" value="Fungal_trans"/>
    <property type="match status" value="1"/>
</dbReference>
<evidence type="ECO:0000256" key="4">
    <source>
        <dbReference type="ARBA" id="ARBA00023163"/>
    </source>
</evidence>
<dbReference type="PANTHER" id="PTHR47338">
    <property type="entry name" value="ZN(II)2CYS6 TRANSCRIPTION FACTOR (EUROFUNG)-RELATED"/>
    <property type="match status" value="1"/>
</dbReference>
<dbReference type="GO" id="GO:0005634">
    <property type="term" value="C:nucleus"/>
    <property type="evidence" value="ECO:0007669"/>
    <property type="project" value="UniProtKB-SubCell"/>
</dbReference>
<gene>
    <name evidence="8" type="ORF">VDBG_08261</name>
</gene>
<sequence length="834" mass="92687">MARTDAEGPSRVRSSTACLRCRRSKIKCDNTGQLDAACRNCIKAGQRCQWPDPSVVPPKRTDAPSSIRQYRESGRGRKRPRITPANAQSDGQQNAEDILSAPFLDRHVWDQILATYKLHFATELPFLHIPTLKDKIYQCRRDPATGSSELNLVLLGILALTARYHDELVKYVHRLSHDKHTSATTDDQARYCVAPDLLPHDTQPEARPRGGQSRPAAAAASEFFADILDKALGSCRLAMTRATVERVQAFLMLGLYQWISRDHQGLGSWMYVGMAIRMAQALKLGVGDVAQSSSSSPLAEKILIDGEVRRRTMFSCFILDRILSCGKDRTSCIRSEDLRIQLPCSEEDFDLTRQVYTGFLRGSLVSVVANRPDSPNILSSFVQLIDIWGEISHYSNAGGRFFEEQDVAPWEAQAKFSRLSRKLVDFNTELQMTDSSLGFTLSRQNYFKHDSRQGSSAFVSLHMLMCLSKIMLHREYIPFIPVRCGRPNGPLDEPTFAPDITPPGFWASSANELFHAAAEICDLIEICGERLPHSSLVVFAIWHAAYVGLYARHFPQMDVNRSMVGIEVGQRDGYAVAGTNELGESTKAALDSLHRLARHSNLAAEYALRFKEADEFYARIIDDHNRNHDLDRALGARETGPRTRSVRMGGNGGGVEEWHKRKDYLTNNGSIIGDDRCRDNDKTDQAQTPLSDHVPPGKEHSRGLELDLAAAGATPAGMQRSLRAELASTGRLSHTHHDYGVASRRGNGSNDNPQSSVPDHSHFGSPSMYDLTATDHYTRLDAELVADIEGKPFGFGYLDQSVFVGGFNELSPGGWEAPSQEVSRLLFPLTEEDA</sequence>
<feature type="compositionally biased region" description="Polar residues" evidence="6">
    <location>
        <begin position="746"/>
        <end position="758"/>
    </location>
</feature>
<dbReference type="Pfam" id="PF04082">
    <property type="entry name" value="Fungal_trans"/>
    <property type="match status" value="1"/>
</dbReference>
<accession>C9SUP1</accession>
<protein>
    <recommendedName>
        <fullName evidence="7">Zn(2)-C6 fungal-type domain-containing protein</fullName>
    </recommendedName>
</protein>
<dbReference type="GO" id="GO:0003677">
    <property type="term" value="F:DNA binding"/>
    <property type="evidence" value="ECO:0007669"/>
    <property type="project" value="InterPro"/>
</dbReference>
<evidence type="ECO:0000259" key="7">
    <source>
        <dbReference type="PROSITE" id="PS50048"/>
    </source>
</evidence>
<dbReference type="GO" id="GO:0000981">
    <property type="term" value="F:DNA-binding transcription factor activity, RNA polymerase II-specific"/>
    <property type="evidence" value="ECO:0007669"/>
    <property type="project" value="InterPro"/>
</dbReference>
<feature type="compositionally biased region" description="Basic and acidic residues" evidence="6">
    <location>
        <begin position="673"/>
        <end position="684"/>
    </location>
</feature>
<dbReference type="PROSITE" id="PS50048">
    <property type="entry name" value="ZN2_CY6_FUNGAL_2"/>
    <property type="match status" value="1"/>
</dbReference>
<dbReference type="CDD" id="cd00067">
    <property type="entry name" value="GAL4"/>
    <property type="match status" value="1"/>
</dbReference>
<dbReference type="RefSeq" id="XP_003001216.1">
    <property type="nucleotide sequence ID" value="XM_003001170.1"/>
</dbReference>
<evidence type="ECO:0000256" key="6">
    <source>
        <dbReference type="SAM" id="MobiDB-lite"/>
    </source>
</evidence>
<dbReference type="Gene3D" id="4.10.240.10">
    <property type="entry name" value="Zn(2)-C6 fungal-type DNA-binding domain"/>
    <property type="match status" value="1"/>
</dbReference>
<keyword evidence="9" id="KW-1185">Reference proteome</keyword>
<dbReference type="eggNOG" id="ENOG502QURB">
    <property type="taxonomic scope" value="Eukaryota"/>
</dbReference>
<dbReference type="AlphaFoldDB" id="C9SUP1"/>
<feature type="domain" description="Zn(2)-C6 fungal-type" evidence="7">
    <location>
        <begin position="17"/>
        <end position="50"/>
    </location>
</feature>
<evidence type="ECO:0000256" key="5">
    <source>
        <dbReference type="ARBA" id="ARBA00023242"/>
    </source>
</evidence>
<dbReference type="PANTHER" id="PTHR47338:SF5">
    <property type="entry name" value="ZN(II)2CYS6 TRANSCRIPTION FACTOR (EUROFUNG)"/>
    <property type="match status" value="1"/>
</dbReference>
<dbReference type="SMART" id="SM00066">
    <property type="entry name" value="GAL4"/>
    <property type="match status" value="1"/>
</dbReference>
<organism evidence="9">
    <name type="scientific">Verticillium alfalfae (strain VaMs.102 / ATCC MYA-4576 / FGSC 10136)</name>
    <name type="common">Verticillium wilt of alfalfa</name>
    <name type="synonym">Verticillium albo-atrum</name>
    <dbReference type="NCBI Taxonomy" id="526221"/>
    <lineage>
        <taxon>Eukaryota</taxon>
        <taxon>Fungi</taxon>
        <taxon>Dikarya</taxon>
        <taxon>Ascomycota</taxon>
        <taxon>Pezizomycotina</taxon>
        <taxon>Sordariomycetes</taxon>
        <taxon>Hypocreomycetidae</taxon>
        <taxon>Glomerellales</taxon>
        <taxon>Plectosphaerellaceae</taxon>
        <taxon>Verticillium</taxon>
    </lineage>
</organism>
<dbReference type="GO" id="GO:0006351">
    <property type="term" value="P:DNA-templated transcription"/>
    <property type="evidence" value="ECO:0007669"/>
    <property type="project" value="InterPro"/>
</dbReference>
<evidence type="ECO:0000313" key="9">
    <source>
        <dbReference type="Proteomes" id="UP000008698"/>
    </source>
</evidence>
<reference evidence="9" key="1">
    <citation type="journal article" date="2011" name="PLoS Pathog.">
        <title>Comparative genomics yields insights into niche adaptation of plant vascular wilt pathogens.</title>
        <authorList>
            <person name="Klosterman S.J."/>
            <person name="Subbarao K.V."/>
            <person name="Kang S."/>
            <person name="Veronese P."/>
            <person name="Gold S.E."/>
            <person name="Thomma B.P.H.J."/>
            <person name="Chen Z."/>
            <person name="Henrissat B."/>
            <person name="Lee Y.-H."/>
            <person name="Park J."/>
            <person name="Garcia-Pedrajas M.D."/>
            <person name="Barbara D.J."/>
            <person name="Anchieta A."/>
            <person name="de Jonge R."/>
            <person name="Santhanam P."/>
            <person name="Maruthachalam K."/>
            <person name="Atallah Z."/>
            <person name="Amyotte S.G."/>
            <person name="Paz Z."/>
            <person name="Inderbitzin P."/>
            <person name="Hayes R.J."/>
            <person name="Heiman D.I."/>
            <person name="Young S."/>
            <person name="Zeng Q."/>
            <person name="Engels R."/>
            <person name="Galagan J."/>
            <person name="Cuomo C.A."/>
            <person name="Dobinson K.F."/>
            <person name="Ma L.-J."/>
        </authorList>
    </citation>
    <scope>NUCLEOTIDE SEQUENCE [LARGE SCALE GENOMIC DNA]</scope>
    <source>
        <strain evidence="9">VaMs.102 / ATCC MYA-4576 / FGSC 10136</strain>
    </source>
</reference>
<dbReference type="SUPFAM" id="SSF57701">
    <property type="entry name" value="Zn2/Cys6 DNA-binding domain"/>
    <property type="match status" value="1"/>
</dbReference>
<dbReference type="Pfam" id="PF00172">
    <property type="entry name" value="Zn_clus"/>
    <property type="match status" value="1"/>
</dbReference>
<dbReference type="OMA" id="DLFQSHF"/>
<dbReference type="GO" id="GO:0008270">
    <property type="term" value="F:zinc ion binding"/>
    <property type="evidence" value="ECO:0007669"/>
    <property type="project" value="InterPro"/>
</dbReference>
<keyword evidence="3" id="KW-0805">Transcription regulation</keyword>
<dbReference type="HOGENOM" id="CLU_005024_1_1_1"/>
<dbReference type="OrthoDB" id="5370478at2759"/>
<dbReference type="GeneID" id="9529262"/>
<feature type="region of interest" description="Disordered" evidence="6">
    <location>
        <begin position="52"/>
        <end position="93"/>
    </location>
</feature>
<feature type="region of interest" description="Disordered" evidence="6">
    <location>
        <begin position="669"/>
        <end position="702"/>
    </location>
</feature>
<evidence type="ECO:0000256" key="1">
    <source>
        <dbReference type="ARBA" id="ARBA00004123"/>
    </source>
</evidence>
<feature type="region of interest" description="Disordered" evidence="6">
    <location>
        <begin position="728"/>
        <end position="767"/>
    </location>
</feature>
<keyword evidence="2" id="KW-0479">Metal-binding</keyword>
<name>C9SUP1_VERA1</name>
<dbReference type="InterPro" id="IPR036864">
    <property type="entry name" value="Zn2-C6_fun-type_DNA-bd_sf"/>
</dbReference>
<dbReference type="InterPro" id="IPR001138">
    <property type="entry name" value="Zn2Cys6_DnaBD"/>
</dbReference>
<dbReference type="InterPro" id="IPR050815">
    <property type="entry name" value="TF_fung"/>
</dbReference>
<comment type="subcellular location">
    <subcellularLocation>
        <location evidence="1">Nucleus</location>
    </subcellularLocation>
</comment>
<dbReference type="KEGG" id="val:VDBG_08261"/>